<organism evidence="4 5">
    <name type="scientific">Glossina brevipalpis</name>
    <dbReference type="NCBI Taxonomy" id="37001"/>
    <lineage>
        <taxon>Eukaryota</taxon>
        <taxon>Metazoa</taxon>
        <taxon>Ecdysozoa</taxon>
        <taxon>Arthropoda</taxon>
        <taxon>Hexapoda</taxon>
        <taxon>Insecta</taxon>
        <taxon>Pterygota</taxon>
        <taxon>Neoptera</taxon>
        <taxon>Endopterygota</taxon>
        <taxon>Diptera</taxon>
        <taxon>Brachycera</taxon>
        <taxon>Muscomorpha</taxon>
        <taxon>Hippoboscoidea</taxon>
        <taxon>Glossinidae</taxon>
        <taxon>Glossina</taxon>
    </lineage>
</organism>
<evidence type="ECO:0000259" key="3">
    <source>
        <dbReference type="Pfam" id="PF10170"/>
    </source>
</evidence>
<evidence type="ECO:0000256" key="2">
    <source>
        <dbReference type="ARBA" id="ARBA00014801"/>
    </source>
</evidence>
<protein>
    <recommendedName>
        <fullName evidence="2">Cysteine-rich DPF motif domain-containing protein 1</fullName>
    </recommendedName>
</protein>
<dbReference type="InterPro" id="IPR042426">
    <property type="entry name" value="CDPF1"/>
</dbReference>
<evidence type="ECO:0000313" key="4">
    <source>
        <dbReference type="EnsemblMetazoa" id="GBRI004316-PA"/>
    </source>
</evidence>
<dbReference type="AlphaFoldDB" id="A0A1A9W2U9"/>
<dbReference type="Pfam" id="PF10170">
    <property type="entry name" value="C6_DPF"/>
    <property type="match status" value="1"/>
</dbReference>
<accession>A0A1A9W2U9</accession>
<dbReference type="InterPro" id="IPR018785">
    <property type="entry name" value="CDPF1_dom"/>
</dbReference>
<keyword evidence="5" id="KW-1185">Reference proteome</keyword>
<reference evidence="5" key="1">
    <citation type="submission" date="2014-03" db="EMBL/GenBank/DDBJ databases">
        <authorList>
            <person name="Aksoy S."/>
            <person name="Warren W."/>
            <person name="Wilson R.K."/>
        </authorList>
    </citation>
    <scope>NUCLEOTIDE SEQUENCE [LARGE SCALE GENOMIC DNA]</scope>
    <source>
        <strain evidence="5">IAEA</strain>
    </source>
</reference>
<sequence>MKDESDGCKDLLTENRSVEQLELLVKNENDEIERLQLPNEIMNVTKRPADEDERIAKINFHCISCGMHEMVHYFGTTPTFVKGLQFREPTYTLRDPFQPPPPYRKSKPEYFIAIGSNCCSCHKMICKDSECSFFYINTYCLPCARQEMSTFPSEIQQKLHK</sequence>
<dbReference type="PANTHER" id="PTHR31849:SF1">
    <property type="entry name" value="CYSTEINE-RICH DPF MOTIF DOMAIN-CONTAINING PROTEIN 1"/>
    <property type="match status" value="1"/>
</dbReference>
<comment type="similarity">
    <text evidence="1">Belongs to the CDPF1 family.</text>
</comment>
<feature type="domain" description="Cysteine-rich DPF motif" evidence="3">
    <location>
        <begin position="60"/>
        <end position="159"/>
    </location>
</feature>
<dbReference type="Proteomes" id="UP000091820">
    <property type="component" value="Unassembled WGS sequence"/>
</dbReference>
<evidence type="ECO:0000256" key="1">
    <source>
        <dbReference type="ARBA" id="ARBA00007917"/>
    </source>
</evidence>
<dbReference type="PRINTS" id="PR01995">
    <property type="entry name" value="UPF0595"/>
</dbReference>
<dbReference type="PANTHER" id="PTHR31849">
    <property type="entry name" value="CYSTEINE-RICH PDF MOTIF DOMAIN-CONTAINING PROTEIN 1"/>
    <property type="match status" value="1"/>
</dbReference>
<proteinExistence type="inferred from homology"/>
<dbReference type="VEuPathDB" id="VectorBase:GBRI004316"/>
<dbReference type="STRING" id="37001.A0A1A9W2U9"/>
<reference evidence="4" key="2">
    <citation type="submission" date="2020-05" db="UniProtKB">
        <authorList>
            <consortium name="EnsemblMetazoa"/>
        </authorList>
    </citation>
    <scope>IDENTIFICATION</scope>
    <source>
        <strain evidence="4">IAEA</strain>
    </source>
</reference>
<evidence type="ECO:0000313" key="5">
    <source>
        <dbReference type="Proteomes" id="UP000091820"/>
    </source>
</evidence>
<name>A0A1A9W2U9_9MUSC</name>
<dbReference type="EnsemblMetazoa" id="GBRI004316-RA">
    <property type="protein sequence ID" value="GBRI004316-PA"/>
    <property type="gene ID" value="GBRI004316"/>
</dbReference>